<feature type="compositionally biased region" description="Acidic residues" evidence="1">
    <location>
        <begin position="305"/>
        <end position="322"/>
    </location>
</feature>
<feature type="region of interest" description="Disordered" evidence="1">
    <location>
        <begin position="372"/>
        <end position="397"/>
    </location>
</feature>
<gene>
    <name evidence="2" type="ORF">AOZ06_04915</name>
</gene>
<dbReference type="AlphaFoldDB" id="A0A0N9HW49"/>
<feature type="compositionally biased region" description="Low complexity" evidence="1">
    <location>
        <begin position="323"/>
        <end position="342"/>
    </location>
</feature>
<evidence type="ECO:0000313" key="2">
    <source>
        <dbReference type="EMBL" id="ALG06350.1"/>
    </source>
</evidence>
<feature type="compositionally biased region" description="Basic and acidic residues" evidence="1">
    <location>
        <begin position="111"/>
        <end position="145"/>
    </location>
</feature>
<dbReference type="OrthoDB" id="4568218at2"/>
<sequence length="397" mass="42966">MSTSKVLIDALPMLTDLILDRDLSAARRKINSVMDGAAPIVQTTFGRCVATLEQYPYKTAKARLADAAQNATDPDVRAIIEAFTPPTDPGFYLHPDNAPTESRYGHGNYRAPRDVEPTSRARQYRDQRQGAPRDSRQARKDTKAAKYFTDKDTASRHAVDVTAQPNRREGTTYGTGLDYDGAAVTDVRTLPCVSCWIERANNDTATERVNAGRGDDGLCLNCRETNQPGIPELPAPHTRATAVEARCAYIAQHTGKAAREVLRSEHRRYADPYAKATIEYWVDAFMPKVAPAPVNTDNAPIEAPADAEADPEPTNDTAEPDTDTATAAPMVTPAAEAPPAKTATKRKAPTCNDCGGIRQVRKGQCVDCRNLTSSDKAKPAESADTAGDPNQSERPAA</sequence>
<name>A0A0N9HW49_9PSEU</name>
<dbReference type="KEGG" id="kphy:AOZ06_04915"/>
<evidence type="ECO:0000256" key="1">
    <source>
        <dbReference type="SAM" id="MobiDB-lite"/>
    </source>
</evidence>
<keyword evidence="3" id="KW-1185">Reference proteome</keyword>
<dbReference type="Proteomes" id="UP000063699">
    <property type="component" value="Chromosome"/>
</dbReference>
<feature type="region of interest" description="Disordered" evidence="1">
    <location>
        <begin position="87"/>
        <end position="145"/>
    </location>
</feature>
<protein>
    <submittedName>
        <fullName evidence="2">Uncharacterized protein</fullName>
    </submittedName>
</protein>
<accession>A0A0N9HW49</accession>
<dbReference type="EMBL" id="CP012752">
    <property type="protein sequence ID" value="ALG06350.1"/>
    <property type="molecule type" value="Genomic_DNA"/>
</dbReference>
<feature type="compositionally biased region" description="Polar residues" evidence="1">
    <location>
        <begin position="388"/>
        <end position="397"/>
    </location>
</feature>
<proteinExistence type="predicted"/>
<feature type="region of interest" description="Disordered" evidence="1">
    <location>
        <begin position="295"/>
        <end position="357"/>
    </location>
</feature>
<evidence type="ECO:0000313" key="3">
    <source>
        <dbReference type="Proteomes" id="UP000063699"/>
    </source>
</evidence>
<reference evidence="2 3" key="1">
    <citation type="submission" date="2015-07" db="EMBL/GenBank/DDBJ databases">
        <title>Genome sequencing of Kibdelosporangium phytohabitans.</title>
        <authorList>
            <person name="Qin S."/>
            <person name="Xing K."/>
        </authorList>
    </citation>
    <scope>NUCLEOTIDE SEQUENCE [LARGE SCALE GENOMIC DNA]</scope>
    <source>
        <strain evidence="2 3">KLBMP1111</strain>
    </source>
</reference>
<organism evidence="2 3">
    <name type="scientific">Kibdelosporangium phytohabitans</name>
    <dbReference type="NCBI Taxonomy" id="860235"/>
    <lineage>
        <taxon>Bacteria</taxon>
        <taxon>Bacillati</taxon>
        <taxon>Actinomycetota</taxon>
        <taxon>Actinomycetes</taxon>
        <taxon>Pseudonocardiales</taxon>
        <taxon>Pseudonocardiaceae</taxon>
        <taxon>Kibdelosporangium</taxon>
    </lineage>
</organism>
<dbReference type="RefSeq" id="WP_054288326.1">
    <property type="nucleotide sequence ID" value="NZ_CP012752.1"/>
</dbReference>